<evidence type="ECO:0000313" key="3">
    <source>
        <dbReference type="Proteomes" id="UP000320806"/>
    </source>
</evidence>
<evidence type="ECO:0000256" key="1">
    <source>
        <dbReference type="SAM" id="MobiDB-lite"/>
    </source>
</evidence>
<dbReference type="Proteomes" id="UP000320806">
    <property type="component" value="Unassembled WGS sequence"/>
</dbReference>
<feature type="region of interest" description="Disordered" evidence="1">
    <location>
        <begin position="39"/>
        <end position="75"/>
    </location>
</feature>
<comment type="caution">
    <text evidence="2">The sequence shown here is derived from an EMBL/GenBank/DDBJ whole genome shotgun (WGS) entry which is preliminary data.</text>
</comment>
<name>A0A542EJA8_9MICO</name>
<evidence type="ECO:0000313" key="2">
    <source>
        <dbReference type="EMBL" id="TQJ15418.1"/>
    </source>
</evidence>
<organism evidence="2 3">
    <name type="scientific">Yimella lutea</name>
    <dbReference type="NCBI Taxonomy" id="587872"/>
    <lineage>
        <taxon>Bacteria</taxon>
        <taxon>Bacillati</taxon>
        <taxon>Actinomycetota</taxon>
        <taxon>Actinomycetes</taxon>
        <taxon>Micrococcales</taxon>
        <taxon>Dermacoccaceae</taxon>
        <taxon>Yimella</taxon>
    </lineage>
</organism>
<sequence>MLWQVTTERPDRDGYHRRCVAGDDSLPVILSAPTYAGRMSTEPLENERLSSPSTSTGVLEREEVQPQLQEPGDHERFSHYVKKEKILESALSGDPVTALCGKVWVPGRDPQKFPVCPACKEVYEKFGAGGDDSGD</sequence>
<keyword evidence="3" id="KW-1185">Reference proteome</keyword>
<accession>A0A542EJA8</accession>
<protein>
    <submittedName>
        <fullName evidence="2">DUF3039 family protein</fullName>
    </submittedName>
</protein>
<dbReference type="Pfam" id="PF11238">
    <property type="entry name" value="DUF3039"/>
    <property type="match status" value="1"/>
</dbReference>
<proteinExistence type="predicted"/>
<gene>
    <name evidence="2" type="ORF">FB459_2970</name>
</gene>
<dbReference type="InterPro" id="IPR021400">
    <property type="entry name" value="DUF3039"/>
</dbReference>
<reference evidence="2 3" key="1">
    <citation type="submission" date="2019-06" db="EMBL/GenBank/DDBJ databases">
        <title>Sequencing the genomes of 1000 actinobacteria strains.</title>
        <authorList>
            <person name="Klenk H.-P."/>
        </authorList>
    </citation>
    <scope>NUCLEOTIDE SEQUENCE [LARGE SCALE GENOMIC DNA]</scope>
    <source>
        <strain evidence="2 3">DSM 19828</strain>
    </source>
</reference>
<dbReference type="AlphaFoldDB" id="A0A542EJA8"/>
<dbReference type="EMBL" id="VFMO01000001">
    <property type="protein sequence ID" value="TQJ15418.1"/>
    <property type="molecule type" value="Genomic_DNA"/>
</dbReference>